<dbReference type="PANTHER" id="PTHR32089:SF112">
    <property type="entry name" value="LYSOZYME-LIKE PROTEIN-RELATED"/>
    <property type="match status" value="1"/>
</dbReference>
<evidence type="ECO:0000256" key="1">
    <source>
        <dbReference type="ARBA" id="ARBA00004651"/>
    </source>
</evidence>
<keyword evidence="2" id="KW-1003">Cell membrane</keyword>
<dbReference type="Gene3D" id="1.10.287.950">
    <property type="entry name" value="Methyl-accepting chemotaxis protein"/>
    <property type="match status" value="1"/>
</dbReference>
<name>A0A401UQZ4_9CLOT</name>
<dbReference type="EMBL" id="BHYK01000024">
    <property type="protein sequence ID" value="GCD11941.1"/>
    <property type="molecule type" value="Genomic_DNA"/>
</dbReference>
<keyword evidence="5 8" id="KW-0472">Membrane</keyword>
<comment type="subcellular location">
    <subcellularLocation>
        <location evidence="1">Cell membrane</location>
        <topology evidence="1">Multi-pass membrane protein</topology>
    </subcellularLocation>
</comment>
<dbReference type="GO" id="GO:0005886">
    <property type="term" value="C:plasma membrane"/>
    <property type="evidence" value="ECO:0007669"/>
    <property type="project" value="UniProtKB-SubCell"/>
</dbReference>
<dbReference type="RefSeq" id="WP_125004193.1">
    <property type="nucleotide sequence ID" value="NZ_BHYK01000024.1"/>
</dbReference>
<sequence>MKKIGTKIIALNTLVVLLTALLIGGMATYRMSLISKNSVTTIDVTVRKDYDEKIKNGVENVITMLEGINKKYEGGEITLEKAKKLGADLTREMKYGENGYFWIDTVEGVNVVLLGGEAEGKNRYELKDVKGKFIIKEIIANGLKDGGGYTDYWFPKKGEEVASPKRSYSKVFKAFNWVIGTGNYVDDMDKFIAGEKASLQKSFYESVINFMILVIIVFGLSVIISFYFSKKISNPILLISKLVDKTAKLDLAYDKSYEGILKYKDETGIIAQSVADLRRALRDITTNLRDNSREVLEYSKGMAVATDETVQSIEAVSVAIEELAKGATNQVQDAQSGAKDLSNLAEEINTAVKSSEILKDYSNETKLVNAEGLKSMKVLTERFRESNKSNEEVVENISVLQNKSNSIGEIISTIQAVAEQTNLLALNAAIEAARAGEAGKGFAVVADEVRKLAEKTAEATNEITTMIGEIQREISKVTTNINKGTNINKEANSSMELSQKSFDSIEKSIINMITQIDTLGSNINNVDKNKDKVLQSIEGMSAISEQTAASTQEIAASMEEQTSAMEEISNTAENFEKIVIKLDEIVQKFKL</sequence>
<dbReference type="Gene3D" id="6.10.340.10">
    <property type="match status" value="1"/>
</dbReference>
<comment type="caution">
    <text evidence="10">The sequence shown here is derived from an EMBL/GenBank/DDBJ whole genome shotgun (WGS) entry which is preliminary data.</text>
</comment>
<dbReference type="PROSITE" id="PS50111">
    <property type="entry name" value="CHEMOTAXIS_TRANSDUC_2"/>
    <property type="match status" value="1"/>
</dbReference>
<dbReference type="SUPFAM" id="SSF58104">
    <property type="entry name" value="Methyl-accepting chemotaxis protein (MCP) signaling domain"/>
    <property type="match status" value="1"/>
</dbReference>
<dbReference type="SMART" id="SM00283">
    <property type="entry name" value="MA"/>
    <property type="match status" value="1"/>
</dbReference>
<dbReference type="PANTHER" id="PTHR32089">
    <property type="entry name" value="METHYL-ACCEPTING CHEMOTAXIS PROTEIN MCPB"/>
    <property type="match status" value="1"/>
</dbReference>
<feature type="domain" description="Methyl-accepting transducer" evidence="9">
    <location>
        <begin position="305"/>
        <end position="562"/>
    </location>
</feature>
<dbReference type="Pfam" id="PF17200">
    <property type="entry name" value="sCache_2"/>
    <property type="match status" value="1"/>
</dbReference>
<keyword evidence="4 8" id="KW-1133">Transmembrane helix</keyword>
<keyword evidence="6 7" id="KW-0807">Transducer</keyword>
<evidence type="ECO:0000256" key="7">
    <source>
        <dbReference type="PROSITE-ProRule" id="PRU00284"/>
    </source>
</evidence>
<evidence type="ECO:0000256" key="8">
    <source>
        <dbReference type="SAM" id="Phobius"/>
    </source>
</evidence>
<dbReference type="OrthoDB" id="9810264at2"/>
<keyword evidence="3 8" id="KW-0812">Transmembrane</keyword>
<dbReference type="GO" id="GO:0007165">
    <property type="term" value="P:signal transduction"/>
    <property type="evidence" value="ECO:0007669"/>
    <property type="project" value="UniProtKB-KW"/>
</dbReference>
<gene>
    <name evidence="10" type="ORF">Ctaglu_35640</name>
</gene>
<feature type="transmembrane region" description="Helical" evidence="8">
    <location>
        <begin position="6"/>
        <end position="29"/>
    </location>
</feature>
<dbReference type="AlphaFoldDB" id="A0A401UQZ4"/>
<evidence type="ECO:0000256" key="4">
    <source>
        <dbReference type="ARBA" id="ARBA00022989"/>
    </source>
</evidence>
<evidence type="ECO:0000256" key="3">
    <source>
        <dbReference type="ARBA" id="ARBA00022692"/>
    </source>
</evidence>
<evidence type="ECO:0000256" key="2">
    <source>
        <dbReference type="ARBA" id="ARBA00022475"/>
    </source>
</evidence>
<reference evidence="10 11" key="1">
    <citation type="submission" date="2018-11" db="EMBL/GenBank/DDBJ databases">
        <title>Genome sequencing and assembly of Clostridium tagluense strain A121.</title>
        <authorList>
            <person name="Murakami T."/>
            <person name="Segawa T."/>
            <person name="Shcherbakova V.A."/>
            <person name="Mori H."/>
            <person name="Yoshimura Y."/>
        </authorList>
    </citation>
    <scope>NUCLEOTIDE SEQUENCE [LARGE SCALE GENOMIC DNA]</scope>
    <source>
        <strain evidence="10 11">A121</strain>
    </source>
</reference>
<dbReference type="Proteomes" id="UP000287872">
    <property type="component" value="Unassembled WGS sequence"/>
</dbReference>
<evidence type="ECO:0000256" key="6">
    <source>
        <dbReference type="ARBA" id="ARBA00023224"/>
    </source>
</evidence>
<protein>
    <recommendedName>
        <fullName evidence="9">Methyl-accepting transducer domain-containing protein</fullName>
    </recommendedName>
</protein>
<dbReference type="SMART" id="SM01049">
    <property type="entry name" value="Cache_2"/>
    <property type="match status" value="1"/>
</dbReference>
<dbReference type="Pfam" id="PF00015">
    <property type="entry name" value="MCPsignal"/>
    <property type="match status" value="1"/>
</dbReference>
<dbReference type="InterPro" id="IPR004089">
    <property type="entry name" value="MCPsignal_dom"/>
</dbReference>
<evidence type="ECO:0000313" key="10">
    <source>
        <dbReference type="EMBL" id="GCD11941.1"/>
    </source>
</evidence>
<feature type="transmembrane region" description="Helical" evidence="8">
    <location>
        <begin position="207"/>
        <end position="228"/>
    </location>
</feature>
<evidence type="ECO:0000259" key="9">
    <source>
        <dbReference type="PROSITE" id="PS50111"/>
    </source>
</evidence>
<dbReference type="Gene3D" id="3.30.450.20">
    <property type="entry name" value="PAS domain"/>
    <property type="match status" value="1"/>
</dbReference>
<dbReference type="InterPro" id="IPR033480">
    <property type="entry name" value="sCache_2"/>
</dbReference>
<accession>A0A401UQZ4</accession>
<evidence type="ECO:0000313" key="11">
    <source>
        <dbReference type="Proteomes" id="UP000287872"/>
    </source>
</evidence>
<organism evidence="10 11">
    <name type="scientific">Clostridium tagluense</name>
    <dbReference type="NCBI Taxonomy" id="360422"/>
    <lineage>
        <taxon>Bacteria</taxon>
        <taxon>Bacillati</taxon>
        <taxon>Bacillota</taxon>
        <taxon>Clostridia</taxon>
        <taxon>Eubacteriales</taxon>
        <taxon>Clostridiaceae</taxon>
        <taxon>Clostridium</taxon>
    </lineage>
</organism>
<evidence type="ECO:0000256" key="5">
    <source>
        <dbReference type="ARBA" id="ARBA00023136"/>
    </source>
</evidence>
<proteinExistence type="predicted"/>
<keyword evidence="11" id="KW-1185">Reference proteome</keyword>